<evidence type="ECO:0000256" key="2">
    <source>
        <dbReference type="ARBA" id="ARBA00022750"/>
    </source>
</evidence>
<name>A0A9P5N755_GYMJU</name>
<dbReference type="AlphaFoldDB" id="A0A9P5N755"/>
<comment type="similarity">
    <text evidence="1 4">Belongs to the peptidase A1 family.</text>
</comment>
<dbReference type="SUPFAM" id="SSF50630">
    <property type="entry name" value="Acid proteases"/>
    <property type="match status" value="1"/>
</dbReference>
<feature type="active site" evidence="3">
    <location>
        <position position="105"/>
    </location>
</feature>
<dbReference type="GO" id="GO:0004190">
    <property type="term" value="F:aspartic-type endopeptidase activity"/>
    <property type="evidence" value="ECO:0007669"/>
    <property type="project" value="UniProtKB-KW"/>
</dbReference>
<evidence type="ECO:0000313" key="7">
    <source>
        <dbReference type="EMBL" id="KAF8871378.1"/>
    </source>
</evidence>
<evidence type="ECO:0000256" key="1">
    <source>
        <dbReference type="ARBA" id="ARBA00007447"/>
    </source>
</evidence>
<evidence type="ECO:0000259" key="6">
    <source>
        <dbReference type="PROSITE" id="PS51767"/>
    </source>
</evidence>
<dbReference type="InterPro" id="IPR001969">
    <property type="entry name" value="Aspartic_peptidase_AS"/>
</dbReference>
<dbReference type="InterPro" id="IPR034164">
    <property type="entry name" value="Pepsin-like_dom"/>
</dbReference>
<gene>
    <name evidence="7" type="ORF">CPB84DRAFT_1692283</name>
</gene>
<accession>A0A9P5N755</accession>
<dbReference type="EMBL" id="JADNYJ010000310">
    <property type="protein sequence ID" value="KAF8871378.1"/>
    <property type="molecule type" value="Genomic_DNA"/>
</dbReference>
<dbReference type="InterPro" id="IPR021109">
    <property type="entry name" value="Peptidase_aspartic_dom_sf"/>
</dbReference>
<keyword evidence="5" id="KW-0732">Signal</keyword>
<keyword evidence="4" id="KW-0378">Hydrolase</keyword>
<dbReference type="PRINTS" id="PR00792">
    <property type="entry name" value="PEPSIN"/>
</dbReference>
<feature type="signal peptide" evidence="5">
    <location>
        <begin position="1"/>
        <end position="29"/>
    </location>
</feature>
<dbReference type="PANTHER" id="PTHR47966:SF51">
    <property type="entry name" value="BETA-SITE APP-CLEAVING ENZYME, ISOFORM A-RELATED"/>
    <property type="match status" value="1"/>
</dbReference>
<comment type="caution">
    <text evidence="7">The sequence shown here is derived from an EMBL/GenBank/DDBJ whole genome shotgun (WGS) entry which is preliminary data.</text>
</comment>
<dbReference type="Pfam" id="PF00026">
    <property type="entry name" value="Asp"/>
    <property type="match status" value="1"/>
</dbReference>
<dbReference type="PANTHER" id="PTHR47966">
    <property type="entry name" value="BETA-SITE APP-CLEAVING ENZYME, ISOFORM A-RELATED"/>
    <property type="match status" value="1"/>
</dbReference>
<evidence type="ECO:0000313" key="8">
    <source>
        <dbReference type="Proteomes" id="UP000724874"/>
    </source>
</evidence>
<reference evidence="7" key="1">
    <citation type="submission" date="2020-11" db="EMBL/GenBank/DDBJ databases">
        <authorList>
            <consortium name="DOE Joint Genome Institute"/>
            <person name="Ahrendt S."/>
            <person name="Riley R."/>
            <person name="Andreopoulos W."/>
            <person name="LaButti K."/>
            <person name="Pangilinan J."/>
            <person name="Ruiz-duenas F.J."/>
            <person name="Barrasa J.M."/>
            <person name="Sanchez-Garcia M."/>
            <person name="Camarero S."/>
            <person name="Miyauchi S."/>
            <person name="Serrano A."/>
            <person name="Linde D."/>
            <person name="Babiker R."/>
            <person name="Drula E."/>
            <person name="Ayuso-Fernandez I."/>
            <person name="Pacheco R."/>
            <person name="Padilla G."/>
            <person name="Ferreira P."/>
            <person name="Barriuso J."/>
            <person name="Kellner H."/>
            <person name="Castanera R."/>
            <person name="Alfaro M."/>
            <person name="Ramirez L."/>
            <person name="Pisabarro A.G."/>
            <person name="Kuo A."/>
            <person name="Tritt A."/>
            <person name="Lipzen A."/>
            <person name="He G."/>
            <person name="Yan M."/>
            <person name="Ng V."/>
            <person name="Cullen D."/>
            <person name="Martin F."/>
            <person name="Rosso M.-N."/>
            <person name="Henrissat B."/>
            <person name="Hibbett D."/>
            <person name="Martinez A.T."/>
            <person name="Grigoriev I.V."/>
        </authorList>
    </citation>
    <scope>NUCLEOTIDE SEQUENCE</scope>
    <source>
        <strain evidence="7">AH 44721</strain>
    </source>
</reference>
<keyword evidence="2 4" id="KW-0064">Aspartyl protease</keyword>
<feature type="chain" id="PRO_5040178160" evidence="5">
    <location>
        <begin position="30"/>
        <end position="419"/>
    </location>
</feature>
<evidence type="ECO:0000256" key="5">
    <source>
        <dbReference type="SAM" id="SignalP"/>
    </source>
</evidence>
<dbReference type="PROSITE" id="PS00141">
    <property type="entry name" value="ASP_PROTEASE"/>
    <property type="match status" value="2"/>
</dbReference>
<dbReference type="Proteomes" id="UP000724874">
    <property type="component" value="Unassembled WGS sequence"/>
</dbReference>
<proteinExistence type="inferred from homology"/>
<sequence length="419" mass="45067">MFSPALIITLLFQLHILFATANLVHRVDASAVTLPLARRVNITGAHDLIKHDKSRVKALRSRLQKTTKTADIFVVPNIPVTNQAITYTANVSVGNPAQFFSLIVDTGSSNTWVGAQDSNSYRFTSTTKFTGDLVQVTYGSGAFLGVEVSDTVTLAPGLVIPDQSVGVSILSYGFDDVDGIIGLGPTGLTTGTCTADLAGARYIDIHPTITDNLFNEKIIPERLVSIYFQPSDAASVQNGEMTFGGIDTTRNTSDFTWIPITNASKAGQYWGIDQSVAYGNTTILNITSGIVDTGTTLIYLSTDAYDRYMQATNATASDTGLLSLPVTQYSNLQSLFFNAGGTSFELTPNAQIWPRSLNTLIGGTSDFVYLMIADIGSVSGSGLDFINGYAFLERFYSVYDSTNKRVGLASTNYTNLEVN</sequence>
<feature type="domain" description="Peptidase A1" evidence="6">
    <location>
        <begin position="87"/>
        <end position="409"/>
    </location>
</feature>
<evidence type="ECO:0000256" key="3">
    <source>
        <dbReference type="PIRSR" id="PIRSR601461-1"/>
    </source>
</evidence>
<evidence type="ECO:0000256" key="4">
    <source>
        <dbReference type="RuleBase" id="RU000454"/>
    </source>
</evidence>
<dbReference type="GO" id="GO:0006508">
    <property type="term" value="P:proteolysis"/>
    <property type="evidence" value="ECO:0007669"/>
    <property type="project" value="UniProtKB-KW"/>
</dbReference>
<keyword evidence="8" id="KW-1185">Reference proteome</keyword>
<dbReference type="CDD" id="cd05471">
    <property type="entry name" value="pepsin_like"/>
    <property type="match status" value="1"/>
</dbReference>
<dbReference type="InterPro" id="IPR001461">
    <property type="entry name" value="Aspartic_peptidase_A1"/>
</dbReference>
<dbReference type="InterPro" id="IPR033121">
    <property type="entry name" value="PEPTIDASE_A1"/>
</dbReference>
<organism evidence="7 8">
    <name type="scientific">Gymnopilus junonius</name>
    <name type="common">Spectacular rustgill mushroom</name>
    <name type="synonym">Gymnopilus spectabilis subsp. junonius</name>
    <dbReference type="NCBI Taxonomy" id="109634"/>
    <lineage>
        <taxon>Eukaryota</taxon>
        <taxon>Fungi</taxon>
        <taxon>Dikarya</taxon>
        <taxon>Basidiomycota</taxon>
        <taxon>Agaricomycotina</taxon>
        <taxon>Agaricomycetes</taxon>
        <taxon>Agaricomycetidae</taxon>
        <taxon>Agaricales</taxon>
        <taxon>Agaricineae</taxon>
        <taxon>Hymenogastraceae</taxon>
        <taxon>Gymnopilus</taxon>
    </lineage>
</organism>
<dbReference type="OrthoDB" id="660550at2759"/>
<dbReference type="PROSITE" id="PS51767">
    <property type="entry name" value="PEPTIDASE_A1"/>
    <property type="match status" value="1"/>
</dbReference>
<keyword evidence="4 7" id="KW-0645">Protease</keyword>
<feature type="active site" evidence="3">
    <location>
        <position position="292"/>
    </location>
</feature>
<protein>
    <submittedName>
        <fullName evidence="7">Acid protease</fullName>
    </submittedName>
</protein>
<dbReference type="Gene3D" id="2.40.70.10">
    <property type="entry name" value="Acid Proteases"/>
    <property type="match status" value="2"/>
</dbReference>